<evidence type="ECO:0000313" key="4">
    <source>
        <dbReference type="EMBL" id="KAG9323844.1"/>
    </source>
</evidence>
<keyword evidence="2" id="KW-1133">Transmembrane helix</keyword>
<feature type="region of interest" description="Disordered" evidence="1">
    <location>
        <begin position="1"/>
        <end position="29"/>
    </location>
</feature>
<comment type="caution">
    <text evidence="4">The sequence shown here is derived from an EMBL/GenBank/DDBJ whole genome shotgun (WGS) entry which is preliminary data.</text>
</comment>
<reference evidence="4" key="1">
    <citation type="submission" date="2021-07" db="EMBL/GenBank/DDBJ databases">
        <title>Draft genome of Mortierella alpina, strain LL118, isolated from an aspen leaf litter sample.</title>
        <authorList>
            <person name="Yang S."/>
            <person name="Vinatzer B.A."/>
        </authorList>
    </citation>
    <scope>NUCLEOTIDE SEQUENCE</scope>
    <source>
        <strain evidence="4">LL118</strain>
    </source>
</reference>
<feature type="transmembrane region" description="Helical" evidence="2">
    <location>
        <begin position="224"/>
        <end position="252"/>
    </location>
</feature>
<name>A0A9P8CYS4_MORAP</name>
<dbReference type="PANTHER" id="PTHR10983:SF16">
    <property type="entry name" value="LYSOCARDIOLIPIN ACYLTRANSFERASE 1"/>
    <property type="match status" value="1"/>
</dbReference>
<dbReference type="EMBL" id="JAIFTL010000086">
    <property type="protein sequence ID" value="KAG9323844.1"/>
    <property type="molecule type" value="Genomic_DNA"/>
</dbReference>
<feature type="compositionally biased region" description="Basic and acidic residues" evidence="1">
    <location>
        <begin position="1"/>
        <end position="21"/>
    </location>
</feature>
<feature type="compositionally biased region" description="Low complexity" evidence="1">
    <location>
        <begin position="162"/>
        <end position="205"/>
    </location>
</feature>
<feature type="compositionally biased region" description="Low complexity" evidence="1">
    <location>
        <begin position="43"/>
        <end position="61"/>
    </location>
</feature>
<evidence type="ECO:0000256" key="2">
    <source>
        <dbReference type="SAM" id="Phobius"/>
    </source>
</evidence>
<proteinExistence type="predicted"/>
<sequence>MAAEQVEEHTQQHDPEDDHSVHPRTAHAKRAALVPLMASTLSPVASPVCSPVSSPVVSPTSQQLRPSPFSIVPVTFPASSSFSSSSSSCSTCLSSSDPLSSLASLSSSPPAHPPPENKCACCTHTDMTVAKLDPGTTTGPISPSASFSPPATPLSQKKGIYSATTTTTTTSTTIKTSSSNNSSSATLMDESTTTTHHSETSSKTSSHPRRLGPKMNPIYKGLRAIVWALYFNLGASLISMTQVLSMPLALIAPRVYHWHISKTQGHFGAFLLRMNQLFAPSDIVLTGDESVRGIVKVYQGRNLKEAGEAYSGHGDDIILDMPERMVFIANHQIYSDWMYLWCFSYFAERHRALKIILRGDLTWIPVFGW</sequence>
<dbReference type="GO" id="GO:0016746">
    <property type="term" value="F:acyltransferase activity"/>
    <property type="evidence" value="ECO:0007669"/>
    <property type="project" value="InterPro"/>
</dbReference>
<keyword evidence="2" id="KW-0812">Transmembrane</keyword>
<dbReference type="AlphaFoldDB" id="A0A9P8CYS4"/>
<gene>
    <name evidence="4" type="ORF">KVV02_007854</name>
</gene>
<dbReference type="PANTHER" id="PTHR10983">
    <property type="entry name" value="1-ACYLGLYCEROL-3-PHOSPHATE ACYLTRANSFERASE-RELATED"/>
    <property type="match status" value="1"/>
</dbReference>
<dbReference type="GO" id="GO:0005783">
    <property type="term" value="C:endoplasmic reticulum"/>
    <property type="evidence" value="ECO:0007669"/>
    <property type="project" value="TreeGrafter"/>
</dbReference>
<dbReference type="Pfam" id="PF01553">
    <property type="entry name" value="Acyltransferase"/>
    <property type="match status" value="1"/>
</dbReference>
<evidence type="ECO:0000259" key="3">
    <source>
        <dbReference type="Pfam" id="PF01553"/>
    </source>
</evidence>
<dbReference type="GO" id="GO:0036149">
    <property type="term" value="P:phosphatidylinositol acyl-chain remodeling"/>
    <property type="evidence" value="ECO:0007669"/>
    <property type="project" value="TreeGrafter"/>
</dbReference>
<feature type="region of interest" description="Disordered" evidence="1">
    <location>
        <begin position="43"/>
        <end position="66"/>
    </location>
</feature>
<feature type="region of interest" description="Disordered" evidence="1">
    <location>
        <begin position="132"/>
        <end position="213"/>
    </location>
</feature>
<accession>A0A9P8CYS4</accession>
<feature type="compositionally biased region" description="Low complexity" evidence="1">
    <location>
        <begin position="140"/>
        <end position="155"/>
    </location>
</feature>
<evidence type="ECO:0000256" key="1">
    <source>
        <dbReference type="SAM" id="MobiDB-lite"/>
    </source>
</evidence>
<dbReference type="Proteomes" id="UP000717515">
    <property type="component" value="Unassembled WGS sequence"/>
</dbReference>
<feature type="domain" description="Phospholipid/glycerol acyltransferase" evidence="3">
    <location>
        <begin position="323"/>
        <end position="369"/>
    </location>
</feature>
<protein>
    <recommendedName>
        <fullName evidence="3">Phospholipid/glycerol acyltransferase domain-containing protein</fullName>
    </recommendedName>
</protein>
<keyword evidence="2" id="KW-0472">Membrane</keyword>
<dbReference type="InterPro" id="IPR002123">
    <property type="entry name" value="Plipid/glycerol_acylTrfase"/>
</dbReference>
<evidence type="ECO:0000313" key="5">
    <source>
        <dbReference type="Proteomes" id="UP000717515"/>
    </source>
</evidence>
<organism evidence="4 5">
    <name type="scientific">Mortierella alpina</name>
    <name type="common">Oleaginous fungus</name>
    <name type="synonym">Mortierella renispora</name>
    <dbReference type="NCBI Taxonomy" id="64518"/>
    <lineage>
        <taxon>Eukaryota</taxon>
        <taxon>Fungi</taxon>
        <taxon>Fungi incertae sedis</taxon>
        <taxon>Mucoromycota</taxon>
        <taxon>Mortierellomycotina</taxon>
        <taxon>Mortierellomycetes</taxon>
        <taxon>Mortierellales</taxon>
        <taxon>Mortierellaceae</taxon>
        <taxon>Mortierella</taxon>
    </lineage>
</organism>